<dbReference type="Gene3D" id="3.40.50.2300">
    <property type="match status" value="1"/>
</dbReference>
<dbReference type="GO" id="GO:0006355">
    <property type="term" value="P:regulation of DNA-templated transcription"/>
    <property type="evidence" value="ECO:0007669"/>
    <property type="project" value="InterPro"/>
</dbReference>
<dbReference type="Pfam" id="PF00072">
    <property type="entry name" value="Response_reg"/>
    <property type="match status" value="1"/>
</dbReference>
<evidence type="ECO:0000256" key="8">
    <source>
        <dbReference type="PROSITE-ProRule" id="PRU01091"/>
    </source>
</evidence>
<evidence type="ECO:0000256" key="5">
    <source>
        <dbReference type="ARBA" id="ARBA00023125"/>
    </source>
</evidence>
<dbReference type="SMART" id="SM00448">
    <property type="entry name" value="REC"/>
    <property type="match status" value="1"/>
</dbReference>
<dbReference type="CDD" id="cd00383">
    <property type="entry name" value="trans_reg_C"/>
    <property type="match status" value="1"/>
</dbReference>
<dbReference type="PROSITE" id="PS50110">
    <property type="entry name" value="RESPONSE_REGULATORY"/>
    <property type="match status" value="1"/>
</dbReference>
<keyword evidence="5 8" id="KW-0238">DNA-binding</keyword>
<dbReference type="Gene3D" id="1.10.10.10">
    <property type="entry name" value="Winged helix-like DNA-binding domain superfamily/Winged helix DNA-binding domain"/>
    <property type="match status" value="1"/>
</dbReference>
<evidence type="ECO:0000259" key="9">
    <source>
        <dbReference type="PROSITE" id="PS50110"/>
    </source>
</evidence>
<feature type="domain" description="Response regulatory" evidence="9">
    <location>
        <begin position="8"/>
        <end position="120"/>
    </location>
</feature>
<feature type="domain" description="OmpR/PhoB-type" evidence="10">
    <location>
        <begin position="135"/>
        <end position="234"/>
    </location>
</feature>
<dbReference type="Pfam" id="PF00486">
    <property type="entry name" value="Trans_reg_C"/>
    <property type="match status" value="1"/>
</dbReference>
<dbReference type="AlphaFoldDB" id="A0A559J0Q1"/>
<dbReference type="GO" id="GO:0032993">
    <property type="term" value="C:protein-DNA complex"/>
    <property type="evidence" value="ECO:0007669"/>
    <property type="project" value="TreeGrafter"/>
</dbReference>
<dbReference type="GO" id="GO:0000156">
    <property type="term" value="F:phosphorelay response regulator activity"/>
    <property type="evidence" value="ECO:0007669"/>
    <property type="project" value="TreeGrafter"/>
</dbReference>
<evidence type="ECO:0000256" key="4">
    <source>
        <dbReference type="ARBA" id="ARBA00023015"/>
    </source>
</evidence>
<evidence type="ECO:0000256" key="6">
    <source>
        <dbReference type="ARBA" id="ARBA00023163"/>
    </source>
</evidence>
<dbReference type="SUPFAM" id="SSF46894">
    <property type="entry name" value="C-terminal effector domain of the bipartite response regulators"/>
    <property type="match status" value="1"/>
</dbReference>
<reference evidence="11 12" key="1">
    <citation type="submission" date="2019-07" db="EMBL/GenBank/DDBJ databases">
        <authorList>
            <person name="Kim J."/>
        </authorList>
    </citation>
    <scope>NUCLEOTIDE SEQUENCE [LARGE SCALE GENOMIC DNA]</scope>
    <source>
        <strain evidence="11 12">N4</strain>
    </source>
</reference>
<evidence type="ECO:0000256" key="1">
    <source>
        <dbReference type="ARBA" id="ARBA00004496"/>
    </source>
</evidence>
<evidence type="ECO:0000313" key="11">
    <source>
        <dbReference type="EMBL" id="TVX93469.1"/>
    </source>
</evidence>
<organism evidence="11 12">
    <name type="scientific">Paenibacillus agilis</name>
    <dbReference type="NCBI Taxonomy" id="3020863"/>
    <lineage>
        <taxon>Bacteria</taxon>
        <taxon>Bacillati</taxon>
        <taxon>Bacillota</taxon>
        <taxon>Bacilli</taxon>
        <taxon>Bacillales</taxon>
        <taxon>Paenibacillaceae</taxon>
        <taxon>Paenibacillus</taxon>
    </lineage>
</organism>
<evidence type="ECO:0000259" key="10">
    <source>
        <dbReference type="PROSITE" id="PS51755"/>
    </source>
</evidence>
<dbReference type="GO" id="GO:0000976">
    <property type="term" value="F:transcription cis-regulatory region binding"/>
    <property type="evidence" value="ECO:0007669"/>
    <property type="project" value="TreeGrafter"/>
</dbReference>
<proteinExistence type="predicted"/>
<keyword evidence="3" id="KW-0902">Two-component regulatory system</keyword>
<dbReference type="InterPro" id="IPR011006">
    <property type="entry name" value="CheY-like_superfamily"/>
</dbReference>
<evidence type="ECO:0000313" key="12">
    <source>
        <dbReference type="Proteomes" id="UP000318102"/>
    </source>
</evidence>
<feature type="modified residue" description="4-aspartylphosphate" evidence="7">
    <location>
        <position position="56"/>
    </location>
</feature>
<dbReference type="InterPro" id="IPR001867">
    <property type="entry name" value="OmpR/PhoB-type_DNA-bd"/>
</dbReference>
<keyword evidence="4" id="KW-0805">Transcription regulation</keyword>
<dbReference type="PANTHER" id="PTHR48111">
    <property type="entry name" value="REGULATOR OF RPOS"/>
    <property type="match status" value="1"/>
</dbReference>
<sequence length="234" mass="27034">MSNIDNYHILVADDDDEICEVIELLLSGEGFRVSRASNGIQSIEKVDQTVDLIILDVMMPEKSGLFACVEIRKKTSAPILFLTAKTQDSDKVLGFSAGADDYLSKPFSNVELLSRVKSLLRRYYIYQGKNDIFRNQALVLKDLTLDSDFKVILRNGNPIHLTETEYQILYLMMNHRNKIFSAENLYESIWNEPYFYDANQTVMVHIRNIRKKLGDDPKRPRYIKTAWGKGYYVD</sequence>
<dbReference type="RefSeq" id="WP_144989990.1">
    <property type="nucleotide sequence ID" value="NZ_VNJK01000001.1"/>
</dbReference>
<dbReference type="EMBL" id="VNJK01000001">
    <property type="protein sequence ID" value="TVX93469.1"/>
    <property type="molecule type" value="Genomic_DNA"/>
</dbReference>
<comment type="caution">
    <text evidence="11">The sequence shown here is derived from an EMBL/GenBank/DDBJ whole genome shotgun (WGS) entry which is preliminary data.</text>
</comment>
<dbReference type="InterPro" id="IPR039420">
    <property type="entry name" value="WalR-like"/>
</dbReference>
<keyword evidence="6" id="KW-0804">Transcription</keyword>
<dbReference type="OrthoDB" id="9790442at2"/>
<dbReference type="Proteomes" id="UP000318102">
    <property type="component" value="Unassembled WGS sequence"/>
</dbReference>
<dbReference type="InterPro" id="IPR016032">
    <property type="entry name" value="Sig_transdc_resp-reg_C-effctor"/>
</dbReference>
<dbReference type="GO" id="GO:0005829">
    <property type="term" value="C:cytosol"/>
    <property type="evidence" value="ECO:0007669"/>
    <property type="project" value="TreeGrafter"/>
</dbReference>
<dbReference type="Gene3D" id="6.10.250.690">
    <property type="match status" value="1"/>
</dbReference>
<evidence type="ECO:0000256" key="3">
    <source>
        <dbReference type="ARBA" id="ARBA00023012"/>
    </source>
</evidence>
<dbReference type="InterPro" id="IPR036388">
    <property type="entry name" value="WH-like_DNA-bd_sf"/>
</dbReference>
<protein>
    <submittedName>
        <fullName evidence="11">Response regulator transcription factor</fullName>
    </submittedName>
</protein>
<keyword evidence="12" id="KW-1185">Reference proteome</keyword>
<dbReference type="InterPro" id="IPR001789">
    <property type="entry name" value="Sig_transdc_resp-reg_receiver"/>
</dbReference>
<gene>
    <name evidence="11" type="ORF">FPZ44_10635</name>
</gene>
<evidence type="ECO:0000256" key="7">
    <source>
        <dbReference type="PROSITE-ProRule" id="PRU00169"/>
    </source>
</evidence>
<accession>A0A559J0Q1</accession>
<dbReference type="PANTHER" id="PTHR48111:SF2">
    <property type="entry name" value="RESPONSE REGULATOR SAER"/>
    <property type="match status" value="1"/>
</dbReference>
<dbReference type="FunFam" id="1.10.10.10:FF:000018">
    <property type="entry name" value="DNA-binding response regulator ResD"/>
    <property type="match status" value="1"/>
</dbReference>
<dbReference type="CDD" id="cd17574">
    <property type="entry name" value="REC_OmpR"/>
    <property type="match status" value="1"/>
</dbReference>
<evidence type="ECO:0000256" key="2">
    <source>
        <dbReference type="ARBA" id="ARBA00022553"/>
    </source>
</evidence>
<feature type="DNA-binding region" description="OmpR/PhoB-type" evidence="8">
    <location>
        <begin position="135"/>
        <end position="234"/>
    </location>
</feature>
<comment type="subcellular location">
    <subcellularLocation>
        <location evidence="1">Cytoplasm</location>
    </subcellularLocation>
</comment>
<dbReference type="SMART" id="SM00862">
    <property type="entry name" value="Trans_reg_C"/>
    <property type="match status" value="1"/>
</dbReference>
<dbReference type="PROSITE" id="PS51755">
    <property type="entry name" value="OMPR_PHOB"/>
    <property type="match status" value="1"/>
</dbReference>
<keyword evidence="2 7" id="KW-0597">Phosphoprotein</keyword>
<dbReference type="SUPFAM" id="SSF52172">
    <property type="entry name" value="CheY-like"/>
    <property type="match status" value="1"/>
</dbReference>
<name>A0A559J0Q1_9BACL</name>